<dbReference type="Proteomes" id="UP000824533">
    <property type="component" value="Linkage Group LG22"/>
</dbReference>
<accession>A0ACC1CKY1</accession>
<sequence>MIEDVAKDYSAYLKLDVANGFNTVQDVVDNMLTRLEELTSVLQMVKLKNSDCSRTVSEDISKYRNEIGILSKKIAVLSNVLIKLHNNVETLEKQVEKAEVDFGVNNDYKIKSFLMPFLKRNRDVVPSNVVHPVEKVQLESVMSNFDETL</sequence>
<evidence type="ECO:0000313" key="2">
    <source>
        <dbReference type="Proteomes" id="UP000824533"/>
    </source>
</evidence>
<gene>
    <name evidence="1" type="ORF">K1T71_012236</name>
</gene>
<name>A0ACC1CKY1_9NEOP</name>
<proteinExistence type="predicted"/>
<keyword evidence="2" id="KW-1185">Reference proteome</keyword>
<reference evidence="1 2" key="1">
    <citation type="journal article" date="2021" name="Front. Genet.">
        <title>Chromosome-Level Genome Assembly Reveals Significant Gene Expansion in the Toll and IMD Signaling Pathways of Dendrolimus kikuchii.</title>
        <authorList>
            <person name="Zhou J."/>
            <person name="Wu P."/>
            <person name="Xiong Z."/>
            <person name="Liu N."/>
            <person name="Zhao N."/>
            <person name="Ji M."/>
            <person name="Qiu Y."/>
            <person name="Yang B."/>
        </authorList>
    </citation>
    <scope>NUCLEOTIDE SEQUENCE [LARGE SCALE GENOMIC DNA]</scope>
    <source>
        <strain evidence="1">Ann1</strain>
    </source>
</reference>
<protein>
    <submittedName>
        <fullName evidence="1">Uncharacterized protein</fullName>
    </submittedName>
</protein>
<comment type="caution">
    <text evidence="1">The sequence shown here is derived from an EMBL/GenBank/DDBJ whole genome shotgun (WGS) entry which is preliminary data.</text>
</comment>
<dbReference type="EMBL" id="CM034408">
    <property type="protein sequence ID" value="KAJ0172263.1"/>
    <property type="molecule type" value="Genomic_DNA"/>
</dbReference>
<evidence type="ECO:0000313" key="1">
    <source>
        <dbReference type="EMBL" id="KAJ0172263.1"/>
    </source>
</evidence>
<organism evidence="1 2">
    <name type="scientific">Dendrolimus kikuchii</name>
    <dbReference type="NCBI Taxonomy" id="765133"/>
    <lineage>
        <taxon>Eukaryota</taxon>
        <taxon>Metazoa</taxon>
        <taxon>Ecdysozoa</taxon>
        <taxon>Arthropoda</taxon>
        <taxon>Hexapoda</taxon>
        <taxon>Insecta</taxon>
        <taxon>Pterygota</taxon>
        <taxon>Neoptera</taxon>
        <taxon>Endopterygota</taxon>
        <taxon>Lepidoptera</taxon>
        <taxon>Glossata</taxon>
        <taxon>Ditrysia</taxon>
        <taxon>Bombycoidea</taxon>
        <taxon>Lasiocampidae</taxon>
        <taxon>Dendrolimus</taxon>
    </lineage>
</organism>